<name>A0ABT0GLP8_9GAMM</name>
<gene>
    <name evidence="2" type="ORF">M0G41_17635</name>
</gene>
<keyword evidence="1" id="KW-0812">Transmembrane</keyword>
<dbReference type="Proteomes" id="UP001431449">
    <property type="component" value="Unassembled WGS sequence"/>
</dbReference>
<proteinExistence type="predicted"/>
<evidence type="ECO:0000313" key="3">
    <source>
        <dbReference type="Proteomes" id="UP001431449"/>
    </source>
</evidence>
<accession>A0ABT0GLP8</accession>
<organism evidence="2 3">
    <name type="scientific">Pseudomarimonas salicorniae</name>
    <dbReference type="NCBI Taxonomy" id="2933270"/>
    <lineage>
        <taxon>Bacteria</taxon>
        <taxon>Pseudomonadati</taxon>
        <taxon>Pseudomonadota</taxon>
        <taxon>Gammaproteobacteria</taxon>
        <taxon>Lysobacterales</taxon>
        <taxon>Lysobacteraceae</taxon>
        <taxon>Pseudomarimonas</taxon>
    </lineage>
</organism>
<protein>
    <recommendedName>
        <fullName evidence="4">DUF4174 domain-containing protein</fullName>
    </recommendedName>
</protein>
<sequence length="182" mass="19564">MKYAASPARIPDAGIRRQAGVLVFVAWLGFVCASFWSLAVTPRLAERDALSEREFSLAAEAWWRSHDAFAPRMTLVVLPGCECAGAAGIDLLRSASGLDLPVLEVGRTAAPAWDIAHGLPQDGAIDALLFAEDGGLRYAFLRANPDHCVSIGTRLRQGLLPEAPTRVWPGLCPCPAQRRTST</sequence>
<evidence type="ECO:0000313" key="2">
    <source>
        <dbReference type="EMBL" id="MCK7595481.1"/>
    </source>
</evidence>
<keyword evidence="1" id="KW-0472">Membrane</keyword>
<dbReference type="EMBL" id="JALNMH010000019">
    <property type="protein sequence ID" value="MCK7595481.1"/>
    <property type="molecule type" value="Genomic_DNA"/>
</dbReference>
<evidence type="ECO:0000256" key="1">
    <source>
        <dbReference type="SAM" id="Phobius"/>
    </source>
</evidence>
<feature type="transmembrane region" description="Helical" evidence="1">
    <location>
        <begin position="21"/>
        <end position="39"/>
    </location>
</feature>
<comment type="caution">
    <text evidence="2">The sequence shown here is derived from an EMBL/GenBank/DDBJ whole genome shotgun (WGS) entry which is preliminary data.</text>
</comment>
<keyword evidence="1" id="KW-1133">Transmembrane helix</keyword>
<dbReference type="RefSeq" id="WP_248211467.1">
    <property type="nucleotide sequence ID" value="NZ_JALNMH010000019.1"/>
</dbReference>
<keyword evidence="3" id="KW-1185">Reference proteome</keyword>
<evidence type="ECO:0008006" key="4">
    <source>
        <dbReference type="Google" id="ProtNLM"/>
    </source>
</evidence>
<reference evidence="2" key="1">
    <citation type="submission" date="2022-04" db="EMBL/GenBank/DDBJ databases">
        <title>Lysobacter sp. CAU 1642 isolated from sea sand.</title>
        <authorList>
            <person name="Kim W."/>
        </authorList>
    </citation>
    <scope>NUCLEOTIDE SEQUENCE</scope>
    <source>
        <strain evidence="2">CAU 1642</strain>
    </source>
</reference>